<protein>
    <submittedName>
        <fullName evidence="2">Uncharacterized protein</fullName>
    </submittedName>
</protein>
<name>A0A370K2I7_9GAMM</name>
<evidence type="ECO:0000313" key="3">
    <source>
        <dbReference type="Proteomes" id="UP000254711"/>
    </source>
</evidence>
<feature type="region of interest" description="Disordered" evidence="1">
    <location>
        <begin position="82"/>
        <end position="102"/>
    </location>
</feature>
<dbReference type="OrthoDB" id="5956112at2"/>
<feature type="compositionally biased region" description="Low complexity" evidence="1">
    <location>
        <begin position="88"/>
        <end position="102"/>
    </location>
</feature>
<evidence type="ECO:0000313" key="2">
    <source>
        <dbReference type="EMBL" id="RDI96873.1"/>
    </source>
</evidence>
<dbReference type="RefSeq" id="WP_114826844.1">
    <property type="nucleotide sequence ID" value="NZ_QQSY01000009.1"/>
</dbReference>
<gene>
    <name evidence="2" type="ORF">DVT68_19285</name>
</gene>
<dbReference type="EMBL" id="QQSY01000009">
    <property type="protein sequence ID" value="RDI96873.1"/>
    <property type="molecule type" value="Genomic_DNA"/>
</dbReference>
<keyword evidence="3" id="KW-1185">Reference proteome</keyword>
<comment type="caution">
    <text evidence="2">The sequence shown here is derived from an EMBL/GenBank/DDBJ whole genome shotgun (WGS) entry which is preliminary data.</text>
</comment>
<accession>A0A370K2I7</accession>
<sequence length="102" mass="11451">MSVDTKTPFEHVNDVVAQLKEMRHYAKNNVETLTAQWLLFDGELRKLKHASLIETLMTRQGELHDALNEEITALEELAITLKPPPEETPATAPAQPAARAKH</sequence>
<dbReference type="Proteomes" id="UP000254711">
    <property type="component" value="Unassembled WGS sequence"/>
</dbReference>
<organism evidence="2 3">
    <name type="scientific">Dyella solisilvae</name>
    <dbReference type="NCBI Taxonomy" id="1920168"/>
    <lineage>
        <taxon>Bacteria</taxon>
        <taxon>Pseudomonadati</taxon>
        <taxon>Pseudomonadota</taxon>
        <taxon>Gammaproteobacteria</taxon>
        <taxon>Lysobacterales</taxon>
        <taxon>Rhodanobacteraceae</taxon>
        <taxon>Dyella</taxon>
    </lineage>
</organism>
<proteinExistence type="predicted"/>
<evidence type="ECO:0000256" key="1">
    <source>
        <dbReference type="SAM" id="MobiDB-lite"/>
    </source>
</evidence>
<reference evidence="2 3" key="1">
    <citation type="submission" date="2018-07" db="EMBL/GenBank/DDBJ databases">
        <title>Dyella solisilvae sp. nov., isolated from the pine and broad-leaved mixed forest soil.</title>
        <authorList>
            <person name="Gao Z."/>
            <person name="Qiu L."/>
        </authorList>
    </citation>
    <scope>NUCLEOTIDE SEQUENCE [LARGE SCALE GENOMIC DNA]</scope>
    <source>
        <strain evidence="2 3">DHG54</strain>
    </source>
</reference>
<dbReference type="AlphaFoldDB" id="A0A370K2I7"/>